<dbReference type="EMBL" id="CAKASE010000058">
    <property type="protein sequence ID" value="CAG9567332.1"/>
    <property type="molecule type" value="Genomic_DNA"/>
</dbReference>
<feature type="region of interest" description="Disordered" evidence="1">
    <location>
        <begin position="64"/>
        <end position="93"/>
    </location>
</feature>
<sequence>MVRAPSKPVGDPGSSPGQDHGYEAAEGHVLTNNAINRTLREHVKRSYKKFDCKLIESTITKAQLDSFSPSHHPSTRPLSRDSYLDSLPSDCSW</sequence>
<gene>
    <name evidence="2" type="ORF">DCHRY22_LOCUS7603</name>
    <name evidence="3" type="ORF">DCHRY22_LOCUS7616</name>
</gene>
<evidence type="ECO:0000313" key="2">
    <source>
        <dbReference type="EMBL" id="CAG9567058.1"/>
    </source>
</evidence>
<proteinExistence type="predicted"/>
<evidence type="ECO:0000313" key="4">
    <source>
        <dbReference type="Proteomes" id="UP000789524"/>
    </source>
</evidence>
<protein>
    <submittedName>
        <fullName evidence="2">(African queen) hypothetical protein</fullName>
    </submittedName>
</protein>
<name>A0A8J2QV59_9NEOP</name>
<dbReference type="AlphaFoldDB" id="A0A8J2QV59"/>
<comment type="caution">
    <text evidence="2">The sequence shown here is derived from an EMBL/GenBank/DDBJ whole genome shotgun (WGS) entry which is preliminary data.</text>
</comment>
<dbReference type="EMBL" id="CAKASE010000057">
    <property type="protein sequence ID" value="CAG9567058.1"/>
    <property type="molecule type" value="Genomic_DNA"/>
</dbReference>
<accession>A0A8J2QV59</accession>
<evidence type="ECO:0000256" key="1">
    <source>
        <dbReference type="SAM" id="MobiDB-lite"/>
    </source>
</evidence>
<keyword evidence="4" id="KW-1185">Reference proteome</keyword>
<organism evidence="2 4">
    <name type="scientific">Danaus chrysippus</name>
    <name type="common">African queen</name>
    <dbReference type="NCBI Taxonomy" id="151541"/>
    <lineage>
        <taxon>Eukaryota</taxon>
        <taxon>Metazoa</taxon>
        <taxon>Ecdysozoa</taxon>
        <taxon>Arthropoda</taxon>
        <taxon>Hexapoda</taxon>
        <taxon>Insecta</taxon>
        <taxon>Pterygota</taxon>
        <taxon>Neoptera</taxon>
        <taxon>Endopterygota</taxon>
        <taxon>Lepidoptera</taxon>
        <taxon>Glossata</taxon>
        <taxon>Ditrysia</taxon>
        <taxon>Papilionoidea</taxon>
        <taxon>Nymphalidae</taxon>
        <taxon>Danainae</taxon>
        <taxon>Danaini</taxon>
        <taxon>Danaina</taxon>
        <taxon>Danaus</taxon>
        <taxon>Anosia</taxon>
    </lineage>
</organism>
<reference evidence="2" key="1">
    <citation type="submission" date="2021-09" db="EMBL/GenBank/DDBJ databases">
        <authorList>
            <person name="Martin H S."/>
        </authorList>
    </citation>
    <scope>NUCLEOTIDE SEQUENCE</scope>
</reference>
<evidence type="ECO:0000313" key="3">
    <source>
        <dbReference type="EMBL" id="CAG9567332.1"/>
    </source>
</evidence>
<dbReference type="Proteomes" id="UP000789524">
    <property type="component" value="Unassembled WGS sequence"/>
</dbReference>
<feature type="region of interest" description="Disordered" evidence="1">
    <location>
        <begin position="1"/>
        <end position="29"/>
    </location>
</feature>